<dbReference type="EMBL" id="WNKQ01000005">
    <property type="protein sequence ID" value="KAF5851184.1"/>
    <property type="molecule type" value="Genomic_DNA"/>
</dbReference>
<dbReference type="AlphaFoldDB" id="A0A8H5ZLQ4"/>
<dbReference type="Proteomes" id="UP000624244">
    <property type="component" value="Unassembled WGS sequence"/>
</dbReference>
<accession>A0A8H5ZLQ4</accession>
<comment type="caution">
    <text evidence="1">The sequence shown here is derived from an EMBL/GenBank/DDBJ whole genome shotgun (WGS) entry which is preliminary data.</text>
</comment>
<protein>
    <submittedName>
        <fullName evidence="1">Uncharacterized protein</fullName>
    </submittedName>
</protein>
<organism evidence="1 2">
    <name type="scientific">Cochliobolus sativus</name>
    <name type="common">Common root rot and spot blotch fungus</name>
    <name type="synonym">Bipolaris sorokiniana</name>
    <dbReference type="NCBI Taxonomy" id="45130"/>
    <lineage>
        <taxon>Eukaryota</taxon>
        <taxon>Fungi</taxon>
        <taxon>Dikarya</taxon>
        <taxon>Ascomycota</taxon>
        <taxon>Pezizomycotina</taxon>
        <taxon>Dothideomycetes</taxon>
        <taxon>Pleosporomycetidae</taxon>
        <taxon>Pleosporales</taxon>
        <taxon>Pleosporineae</taxon>
        <taxon>Pleosporaceae</taxon>
        <taxon>Bipolaris</taxon>
    </lineage>
</organism>
<gene>
    <name evidence="1" type="ORF">GGP41_004026</name>
</gene>
<proteinExistence type="predicted"/>
<evidence type="ECO:0000313" key="2">
    <source>
        <dbReference type="Proteomes" id="UP000624244"/>
    </source>
</evidence>
<evidence type="ECO:0000313" key="1">
    <source>
        <dbReference type="EMBL" id="KAF5851184.1"/>
    </source>
</evidence>
<sequence>MAAILTPGGVCESRWYLKTAAQQSVFTVAVLCSVHKVVKRSLWATMQGCMSTIMPITNLQPESEQEDQPGICLDILTQ</sequence>
<reference evidence="1" key="1">
    <citation type="submission" date="2019-11" db="EMBL/GenBank/DDBJ databases">
        <title>Bipolaris sorokiniana Genome sequencing.</title>
        <authorList>
            <person name="Wang H."/>
        </authorList>
    </citation>
    <scope>NUCLEOTIDE SEQUENCE</scope>
</reference>
<name>A0A8H5ZLQ4_COCSA</name>